<organism evidence="1 2">
    <name type="scientific">Psilocybe cyanescens</name>
    <dbReference type="NCBI Taxonomy" id="93625"/>
    <lineage>
        <taxon>Eukaryota</taxon>
        <taxon>Fungi</taxon>
        <taxon>Dikarya</taxon>
        <taxon>Basidiomycota</taxon>
        <taxon>Agaricomycotina</taxon>
        <taxon>Agaricomycetes</taxon>
        <taxon>Agaricomycetidae</taxon>
        <taxon>Agaricales</taxon>
        <taxon>Agaricineae</taxon>
        <taxon>Strophariaceae</taxon>
        <taxon>Psilocybe</taxon>
    </lineage>
</organism>
<protein>
    <submittedName>
        <fullName evidence="1">Uncharacterized protein</fullName>
    </submittedName>
</protein>
<dbReference type="InParanoid" id="A0A409W4V1"/>
<comment type="caution">
    <text evidence="1">The sequence shown here is derived from an EMBL/GenBank/DDBJ whole genome shotgun (WGS) entry which is preliminary data.</text>
</comment>
<gene>
    <name evidence="1" type="ORF">CVT25_012434</name>
</gene>
<reference evidence="1 2" key="1">
    <citation type="journal article" date="2018" name="Evol. Lett.">
        <title>Horizontal gene cluster transfer increased hallucinogenic mushroom diversity.</title>
        <authorList>
            <person name="Reynolds H.T."/>
            <person name="Vijayakumar V."/>
            <person name="Gluck-Thaler E."/>
            <person name="Korotkin H.B."/>
            <person name="Matheny P.B."/>
            <person name="Slot J.C."/>
        </authorList>
    </citation>
    <scope>NUCLEOTIDE SEQUENCE [LARGE SCALE GENOMIC DNA]</scope>
    <source>
        <strain evidence="1 2">2631</strain>
    </source>
</reference>
<accession>A0A409W4V1</accession>
<name>A0A409W4V1_PSICY</name>
<proteinExistence type="predicted"/>
<dbReference type="AlphaFoldDB" id="A0A409W4V1"/>
<evidence type="ECO:0000313" key="1">
    <source>
        <dbReference type="EMBL" id="PPQ73526.1"/>
    </source>
</evidence>
<evidence type="ECO:0000313" key="2">
    <source>
        <dbReference type="Proteomes" id="UP000283269"/>
    </source>
</evidence>
<sequence>MQAQAAPPSPNPPPKSYRKSTLAGVLYIFSNCSIKLLQSDPPDSFSCTGLSVKAKDFFMSSSSEAEEEGSVSMSMSKWLCVSTSSQKLARNR</sequence>
<dbReference type="Proteomes" id="UP000283269">
    <property type="component" value="Unassembled WGS sequence"/>
</dbReference>
<keyword evidence="2" id="KW-1185">Reference proteome</keyword>
<dbReference type="EMBL" id="NHYD01003756">
    <property type="protein sequence ID" value="PPQ73526.1"/>
    <property type="molecule type" value="Genomic_DNA"/>
</dbReference>